<comment type="caution">
    <text evidence="2">The sequence shown here is derived from an EMBL/GenBank/DDBJ whole genome shotgun (WGS) entry which is preliminary data.</text>
</comment>
<proteinExistence type="predicted"/>
<evidence type="ECO:0000256" key="1">
    <source>
        <dbReference type="SAM" id="MobiDB-lite"/>
    </source>
</evidence>
<evidence type="ECO:0000313" key="2">
    <source>
        <dbReference type="EMBL" id="RRT54534.1"/>
    </source>
</evidence>
<organism evidence="2 3">
    <name type="scientific">Ensete ventricosum</name>
    <name type="common">Abyssinian banana</name>
    <name type="synonym">Musa ensete</name>
    <dbReference type="NCBI Taxonomy" id="4639"/>
    <lineage>
        <taxon>Eukaryota</taxon>
        <taxon>Viridiplantae</taxon>
        <taxon>Streptophyta</taxon>
        <taxon>Embryophyta</taxon>
        <taxon>Tracheophyta</taxon>
        <taxon>Spermatophyta</taxon>
        <taxon>Magnoliopsida</taxon>
        <taxon>Liliopsida</taxon>
        <taxon>Zingiberales</taxon>
        <taxon>Musaceae</taxon>
        <taxon>Ensete</taxon>
    </lineage>
</organism>
<feature type="compositionally biased region" description="Low complexity" evidence="1">
    <location>
        <begin position="61"/>
        <end position="83"/>
    </location>
</feature>
<accession>A0A426YS39</accession>
<reference evidence="2 3" key="1">
    <citation type="journal article" date="2014" name="Agronomy (Basel)">
        <title>A Draft Genome Sequence for Ensete ventricosum, the Drought-Tolerant Tree Against Hunger.</title>
        <authorList>
            <person name="Harrison J."/>
            <person name="Moore K.A."/>
            <person name="Paszkiewicz K."/>
            <person name="Jones T."/>
            <person name="Grant M."/>
            <person name="Ambacheew D."/>
            <person name="Muzemil S."/>
            <person name="Studholme D.J."/>
        </authorList>
    </citation>
    <scope>NUCLEOTIDE SEQUENCE [LARGE SCALE GENOMIC DNA]</scope>
</reference>
<evidence type="ECO:0000313" key="3">
    <source>
        <dbReference type="Proteomes" id="UP000287651"/>
    </source>
</evidence>
<feature type="region of interest" description="Disordered" evidence="1">
    <location>
        <begin position="60"/>
        <end position="91"/>
    </location>
</feature>
<name>A0A426YS39_ENSVE</name>
<protein>
    <submittedName>
        <fullName evidence="2">Uncharacterized protein</fullName>
    </submittedName>
</protein>
<gene>
    <name evidence="2" type="ORF">B296_00044291</name>
</gene>
<dbReference type="AlphaFoldDB" id="A0A426YS39"/>
<dbReference type="Proteomes" id="UP000287651">
    <property type="component" value="Unassembled WGS sequence"/>
</dbReference>
<dbReference type="EMBL" id="AMZH03010559">
    <property type="protein sequence ID" value="RRT54534.1"/>
    <property type="molecule type" value="Genomic_DNA"/>
</dbReference>
<sequence>MAHVARDVVPTAAGPAPRDLCEAPLRFILRHLLARRAPLDRPRARREEISRAEEREIALLSGSSHSATRRSSASRVAAAAASAGDRDGSDAVRSRNPVFLIGVNPLFRKAED</sequence>